<feature type="compositionally biased region" description="Low complexity" evidence="1">
    <location>
        <begin position="75"/>
        <end position="91"/>
    </location>
</feature>
<keyword evidence="2" id="KW-0732">Signal</keyword>
<evidence type="ECO:0008006" key="4">
    <source>
        <dbReference type="Google" id="ProtNLM"/>
    </source>
</evidence>
<reference evidence="3" key="1">
    <citation type="submission" date="2022-10" db="EMBL/GenBank/DDBJ databases">
        <title>The complete genomes of actinobacterial strains from the NBC collection.</title>
        <authorList>
            <person name="Joergensen T.S."/>
            <person name="Alvarez Arevalo M."/>
            <person name="Sterndorff E.B."/>
            <person name="Faurdal D."/>
            <person name="Vuksanovic O."/>
            <person name="Mourched A.-S."/>
            <person name="Charusanti P."/>
            <person name="Shaw S."/>
            <person name="Blin K."/>
            <person name="Weber T."/>
        </authorList>
    </citation>
    <scope>NUCLEOTIDE SEQUENCE</scope>
    <source>
        <strain evidence="3">NBC_00008</strain>
    </source>
</reference>
<evidence type="ECO:0000256" key="2">
    <source>
        <dbReference type="SAM" id="SignalP"/>
    </source>
</evidence>
<protein>
    <recommendedName>
        <fullName evidence="4">Secreted protein</fullName>
    </recommendedName>
</protein>
<feature type="compositionally biased region" description="Low complexity" evidence="1">
    <location>
        <begin position="24"/>
        <end position="44"/>
    </location>
</feature>
<evidence type="ECO:0000256" key="1">
    <source>
        <dbReference type="SAM" id="MobiDB-lite"/>
    </source>
</evidence>
<organism evidence="3">
    <name type="scientific">Streptomyces sp. NBC_00008</name>
    <dbReference type="NCBI Taxonomy" id="2903610"/>
    <lineage>
        <taxon>Bacteria</taxon>
        <taxon>Bacillati</taxon>
        <taxon>Actinomycetota</taxon>
        <taxon>Actinomycetes</taxon>
        <taxon>Kitasatosporales</taxon>
        <taxon>Streptomycetaceae</taxon>
        <taxon>Streptomyces</taxon>
    </lineage>
</organism>
<gene>
    <name evidence="3" type="ORF">OG398_15495</name>
</gene>
<feature type="signal peptide" evidence="2">
    <location>
        <begin position="1"/>
        <end position="28"/>
    </location>
</feature>
<feature type="region of interest" description="Disordered" evidence="1">
    <location>
        <begin position="24"/>
        <end position="91"/>
    </location>
</feature>
<evidence type="ECO:0000313" key="3">
    <source>
        <dbReference type="EMBL" id="WTW69575.1"/>
    </source>
</evidence>
<accession>A0AAU2VPY7</accession>
<proteinExistence type="predicted"/>
<feature type="chain" id="PRO_5043345549" description="Secreted protein" evidence="2">
    <location>
        <begin position="29"/>
        <end position="188"/>
    </location>
</feature>
<sequence length="188" mass="19522">MMRQHMKLTVVLVAVVLALTGFSSSSHGHGSKSGSKSRKSSSSGSSGGGCSNSKKSNGTYHDTDSDSSYDDDDYSSGSSSTDSAYDTATPTATATDAPRAYVFRCAAPRKGKRKAVTSSTVRLTANAAGSHTYEVDVSFLDARGTTIDTGEATVDADAGDTKTVSVRMDSPSKVSRVKKCSVTAELTY</sequence>
<feature type="compositionally biased region" description="Acidic residues" evidence="1">
    <location>
        <begin position="65"/>
        <end position="74"/>
    </location>
</feature>
<feature type="compositionally biased region" description="Low complexity" evidence="1">
    <location>
        <begin position="51"/>
        <end position="60"/>
    </location>
</feature>
<dbReference type="EMBL" id="CP108313">
    <property type="protein sequence ID" value="WTW69575.1"/>
    <property type="molecule type" value="Genomic_DNA"/>
</dbReference>
<name>A0AAU2VPY7_9ACTN</name>
<dbReference type="AlphaFoldDB" id="A0AAU2VPY7"/>